<evidence type="ECO:0000313" key="2">
    <source>
        <dbReference type="WBParaSite" id="JU765_v2.g4481.t1"/>
    </source>
</evidence>
<evidence type="ECO:0000313" key="1">
    <source>
        <dbReference type="Proteomes" id="UP000887576"/>
    </source>
</evidence>
<name>A0AC34R914_9BILA</name>
<protein>
    <submittedName>
        <fullName evidence="2">PHD-type domain-containing protein</fullName>
    </submittedName>
</protein>
<proteinExistence type="predicted"/>
<organism evidence="1 2">
    <name type="scientific">Panagrolaimus sp. JU765</name>
    <dbReference type="NCBI Taxonomy" id="591449"/>
    <lineage>
        <taxon>Eukaryota</taxon>
        <taxon>Metazoa</taxon>
        <taxon>Ecdysozoa</taxon>
        <taxon>Nematoda</taxon>
        <taxon>Chromadorea</taxon>
        <taxon>Rhabditida</taxon>
        <taxon>Tylenchina</taxon>
        <taxon>Panagrolaimomorpha</taxon>
        <taxon>Panagrolaimoidea</taxon>
        <taxon>Panagrolaimidae</taxon>
        <taxon>Panagrolaimus</taxon>
    </lineage>
</organism>
<accession>A0AC34R914</accession>
<dbReference type="Proteomes" id="UP000887576">
    <property type="component" value="Unplaced"/>
</dbReference>
<reference evidence="2" key="1">
    <citation type="submission" date="2022-11" db="UniProtKB">
        <authorList>
            <consortium name="WormBaseParasite"/>
        </authorList>
    </citation>
    <scope>IDENTIFICATION</scope>
</reference>
<dbReference type="WBParaSite" id="JU765_v2.g4481.t1">
    <property type="protein sequence ID" value="JU765_v2.g4481.t1"/>
    <property type="gene ID" value="JU765_v2.g4481"/>
</dbReference>
<sequence>MDDSELPENQNVDLKPKFVEANGEKLEGDVAETMDDKMDIKEEQTDIVKAETTKTEPNDEMNKSELRINVKSPSASLIDPSVLYNEPLFAEVCSFFNYFACYLSMKPLSIVQLEKMFLNTEAKEEIDRELLELHLTLMRKIGYKSARQDRWENFLQKFLVFINADEESLQLERCGYPYLSLPTKLQILFQLCVRQFDHNIKFKEAIFNTLSYNELRLAPVGRDKHGLNYFYQQDNELNVRVYTQEPEDESGGTWSLVVRSHTDLIKLIESLKQPNFGSIKEEHDEDVDETALLEVDTTKSPILKPEVADKYYNYLAKRNTFKDVFRDGTDINKKKNEKLAKKEAKAAAAAAASVAHSTPKPEKAKSEEKEEESQDASATQEEPEIPPELLEEEEGRRILPRRNARNAAINNLKNFTHTPVKKKVEEKKKEETEEESDDDEDEDSELDDGSDPSLGSSDEEFNIGNGKKKSSRPRKPRKPKNEDEDGEPKKKKKKKKVVISFEDSSEEEMEEEQIKERKKATIHSLCMKCNKANHPEVLLLCDMCDDPWHTFCLKPTLWYVPDDDWFCPKCHHAMLVNRLEKIETELCESLKVKKAEETKKKAAAERLQREMEYIGVSLNNVIQTSNTRYGGYDDDEISESESDDDGQRKSKKRALKRVMGRSRKQERYMGPIVTIAEGRSRRQTKKVDYNFSAYDEQLQEAMDVIDEPTIKTKYENDHRPSGGVGQKDMSNILNANRRTHDDEYEDENDEPAPKKRKTKSKRLTDLDVDATDSDTDEYKASEQSEEDAEPSEEEYVPSDIERGRRRSGRRGGRRRSDDEFIDDDGGSDSDYNPSKKKRKGAGTTIKRSSGRKKRSKYGSDEDSDNEEYFDNESSDDGYRKKRKPKPMPKKRSKVESEEEDELDEEAYSEEDDTPKKMTAYGRPMRKAAAKAVLKETDDEEEEESEAVVEEKEKRPVGALTRKIEKEEEFEPDEEEEEEADEEEVEAEEELEKEAVDENEEEEPEESSSLEEEEEEEAVPTMVKKGPAPKKTPPKPKERRAPPPPRKDQHEPVEKRVQPARSPVKKQVSVEKKQEPSPAPAPPQPVVASVPPVASATPPMVKPIPITVCQPSSSISYQPQFAPPPPVSSIYSPYTTAAPLPRFAAPPSSYGPPPGGYYPASTYGHPLVHPQMMPTYVMQPPPVGPYGGHPGFPQNTMTMLDPMNPHGHGHIPPSPYGLQPIQLSQPSDSDGLAQAIAGAMNSDL</sequence>